<feature type="non-terminal residue" evidence="2">
    <location>
        <position position="1"/>
    </location>
</feature>
<dbReference type="GO" id="GO:0097352">
    <property type="term" value="P:autophagosome maturation"/>
    <property type="evidence" value="ECO:0007669"/>
    <property type="project" value="TreeGrafter"/>
</dbReference>
<evidence type="ECO:0000313" key="2">
    <source>
        <dbReference type="RefSeq" id="XP_026548618.1"/>
    </source>
</evidence>
<dbReference type="InterPro" id="IPR051436">
    <property type="entry name" value="Autophagy-related_EPG5"/>
</dbReference>
<dbReference type="GeneID" id="113430389"/>
<keyword evidence="1" id="KW-1185">Reference proteome</keyword>
<evidence type="ECO:0000313" key="1">
    <source>
        <dbReference type="Proteomes" id="UP000504612"/>
    </source>
</evidence>
<reference evidence="2" key="1">
    <citation type="submission" date="2025-08" db="UniProtKB">
        <authorList>
            <consortium name="RefSeq"/>
        </authorList>
    </citation>
    <scope>IDENTIFICATION</scope>
</reference>
<name>A0A6J1W713_9SAUR</name>
<gene>
    <name evidence="2" type="primary">LOC113430389</name>
</gene>
<protein>
    <submittedName>
        <fullName evidence="2">Ectopic P granules protein 5 homolog</fullName>
    </submittedName>
</protein>
<dbReference type="AlphaFoldDB" id="A0A6J1W713"/>
<dbReference type="PANTHER" id="PTHR31139:SF4">
    <property type="entry name" value="ECTOPIC P GRANULES PROTEIN 5 HOMOLOG"/>
    <property type="match status" value="1"/>
</dbReference>
<organism evidence="1 2">
    <name type="scientific">Notechis scutatus</name>
    <name type="common">mainland tiger snake</name>
    <dbReference type="NCBI Taxonomy" id="8663"/>
    <lineage>
        <taxon>Eukaryota</taxon>
        <taxon>Metazoa</taxon>
        <taxon>Chordata</taxon>
        <taxon>Craniata</taxon>
        <taxon>Vertebrata</taxon>
        <taxon>Euteleostomi</taxon>
        <taxon>Lepidosauria</taxon>
        <taxon>Squamata</taxon>
        <taxon>Bifurcata</taxon>
        <taxon>Unidentata</taxon>
        <taxon>Episquamata</taxon>
        <taxon>Toxicofera</taxon>
        <taxon>Serpentes</taxon>
        <taxon>Colubroidea</taxon>
        <taxon>Elapidae</taxon>
        <taxon>Hydrophiinae</taxon>
        <taxon>Notechis</taxon>
    </lineage>
</organism>
<dbReference type="KEGG" id="nss:113430389"/>
<sequence>LTAFLFFSSSSLPPHHRPLFLGGREDSPLNQDLGWAPIVASLQVPELAAEDFLQESLALGGYLTLYIYTLQQLNAERTLTNEMRVLFTLSKWLEQVYPSSAKDEAKLFLWWHKVLQLCLLQTEQEDPILLESVIRVLTSLQGRQSLLAEERLSSGLLGAIGLGKRSPLSN</sequence>
<dbReference type="Pfam" id="PF26106">
    <property type="entry name" value="TPR_Epg5_C"/>
    <property type="match status" value="1"/>
</dbReference>
<dbReference type="GO" id="GO:0005737">
    <property type="term" value="C:cytoplasm"/>
    <property type="evidence" value="ECO:0007669"/>
    <property type="project" value="TreeGrafter"/>
</dbReference>
<feature type="non-terminal residue" evidence="2">
    <location>
        <position position="170"/>
    </location>
</feature>
<dbReference type="Proteomes" id="UP000504612">
    <property type="component" value="Unplaced"/>
</dbReference>
<dbReference type="RefSeq" id="XP_026548618.1">
    <property type="nucleotide sequence ID" value="XM_026692833.1"/>
</dbReference>
<dbReference type="PANTHER" id="PTHR31139">
    <property type="entry name" value="ECTOPIC P GRANULES PROTEIN 5 HOMOLOG"/>
    <property type="match status" value="1"/>
</dbReference>
<proteinExistence type="predicted"/>
<accession>A0A6J1W713</accession>